<keyword evidence="1" id="KW-0472">Membrane</keyword>
<evidence type="ECO:0000313" key="2">
    <source>
        <dbReference type="EMBL" id="KIN07125.1"/>
    </source>
</evidence>
<feature type="transmembrane region" description="Helical" evidence="1">
    <location>
        <begin position="139"/>
        <end position="163"/>
    </location>
</feature>
<dbReference type="EMBL" id="KN832870">
    <property type="protein sequence ID" value="KIN07125.1"/>
    <property type="molecule type" value="Genomic_DNA"/>
</dbReference>
<protein>
    <submittedName>
        <fullName evidence="2">Uncharacterized protein</fullName>
    </submittedName>
</protein>
<keyword evidence="1" id="KW-1133">Transmembrane helix</keyword>
<organism evidence="2 3">
    <name type="scientific">Oidiodendron maius (strain Zn)</name>
    <dbReference type="NCBI Taxonomy" id="913774"/>
    <lineage>
        <taxon>Eukaryota</taxon>
        <taxon>Fungi</taxon>
        <taxon>Dikarya</taxon>
        <taxon>Ascomycota</taxon>
        <taxon>Pezizomycotina</taxon>
        <taxon>Leotiomycetes</taxon>
        <taxon>Leotiomycetes incertae sedis</taxon>
        <taxon>Myxotrichaceae</taxon>
        <taxon>Oidiodendron</taxon>
    </lineage>
</organism>
<accession>A0A0C3HW41</accession>
<gene>
    <name evidence="2" type="ORF">OIDMADRAFT_174142</name>
</gene>
<proteinExistence type="predicted"/>
<dbReference type="HOGENOM" id="CLU_1360786_0_0_1"/>
<dbReference type="Proteomes" id="UP000054321">
    <property type="component" value="Unassembled WGS sequence"/>
</dbReference>
<feature type="transmembrane region" description="Helical" evidence="1">
    <location>
        <begin position="108"/>
        <end position="127"/>
    </location>
</feature>
<dbReference type="AlphaFoldDB" id="A0A0C3HW41"/>
<keyword evidence="3" id="KW-1185">Reference proteome</keyword>
<reference evidence="3" key="2">
    <citation type="submission" date="2015-01" db="EMBL/GenBank/DDBJ databases">
        <title>Evolutionary Origins and Diversification of the Mycorrhizal Mutualists.</title>
        <authorList>
            <consortium name="DOE Joint Genome Institute"/>
            <consortium name="Mycorrhizal Genomics Consortium"/>
            <person name="Kohler A."/>
            <person name="Kuo A."/>
            <person name="Nagy L.G."/>
            <person name="Floudas D."/>
            <person name="Copeland A."/>
            <person name="Barry K.W."/>
            <person name="Cichocki N."/>
            <person name="Veneault-Fourrey C."/>
            <person name="LaButti K."/>
            <person name="Lindquist E.A."/>
            <person name="Lipzen A."/>
            <person name="Lundell T."/>
            <person name="Morin E."/>
            <person name="Murat C."/>
            <person name="Riley R."/>
            <person name="Ohm R."/>
            <person name="Sun H."/>
            <person name="Tunlid A."/>
            <person name="Henrissat B."/>
            <person name="Grigoriev I.V."/>
            <person name="Hibbett D.S."/>
            <person name="Martin F."/>
        </authorList>
    </citation>
    <scope>NUCLEOTIDE SEQUENCE [LARGE SCALE GENOMIC DNA]</scope>
    <source>
        <strain evidence="3">Zn</strain>
    </source>
</reference>
<dbReference type="InParanoid" id="A0A0C3HW41"/>
<keyword evidence="1" id="KW-0812">Transmembrane</keyword>
<sequence>MLNMGQSTSVGNNLSVAQDVLADHPPSTRPKDATYQMILTNQLQRTYDHMGQYLVAKGFLDAQLSEESQLLDKAASVSSDPPEVVLREDLQAIDDLLIEVAEMMRKAVFYNFVTYVTLISFSTLVFLTPLYERAHDNEIIQVIFVAGIASLVWTVILTLYDFFWLWQCRYIVRDLEAKFSNGVLLPEDRRKLKTRLWKCLR</sequence>
<evidence type="ECO:0000256" key="1">
    <source>
        <dbReference type="SAM" id="Phobius"/>
    </source>
</evidence>
<name>A0A0C3HW41_OIDMZ</name>
<evidence type="ECO:0000313" key="3">
    <source>
        <dbReference type="Proteomes" id="UP000054321"/>
    </source>
</evidence>
<reference evidence="2 3" key="1">
    <citation type="submission" date="2014-04" db="EMBL/GenBank/DDBJ databases">
        <authorList>
            <consortium name="DOE Joint Genome Institute"/>
            <person name="Kuo A."/>
            <person name="Martino E."/>
            <person name="Perotto S."/>
            <person name="Kohler A."/>
            <person name="Nagy L.G."/>
            <person name="Floudas D."/>
            <person name="Copeland A."/>
            <person name="Barry K.W."/>
            <person name="Cichocki N."/>
            <person name="Veneault-Fourrey C."/>
            <person name="LaButti K."/>
            <person name="Lindquist E.A."/>
            <person name="Lipzen A."/>
            <person name="Lundell T."/>
            <person name="Morin E."/>
            <person name="Murat C."/>
            <person name="Sun H."/>
            <person name="Tunlid A."/>
            <person name="Henrissat B."/>
            <person name="Grigoriev I.V."/>
            <person name="Hibbett D.S."/>
            <person name="Martin F."/>
            <person name="Nordberg H.P."/>
            <person name="Cantor M.N."/>
            <person name="Hua S.X."/>
        </authorList>
    </citation>
    <scope>NUCLEOTIDE SEQUENCE [LARGE SCALE GENOMIC DNA]</scope>
    <source>
        <strain evidence="2 3">Zn</strain>
    </source>
</reference>